<protein>
    <submittedName>
        <fullName evidence="1">MarR family transcriptional regulator</fullName>
    </submittedName>
</protein>
<dbReference type="Gene3D" id="1.10.10.10">
    <property type="entry name" value="Winged helix-like DNA-binding domain superfamily/Winged helix DNA-binding domain"/>
    <property type="match status" value="1"/>
</dbReference>
<sequence length="155" mass="17380">MALKEYPSEELAAQPIGAWSGEAYRRVVGALRAQLAVEDLTQPHWWTLNHVAGAPGRWTRAALTERLARYDDQDTDFDGVYDDLLRRGWLTEDEGRMTLTGEGEAGRLRAAERNRRVHRQTHEGIPTADFVTTINVLRRMVANLGGDGDLPDRGV</sequence>
<dbReference type="Proteomes" id="UP000807371">
    <property type="component" value="Unassembled WGS sequence"/>
</dbReference>
<proteinExistence type="predicted"/>
<gene>
    <name evidence="1" type="ORF">IHE55_27515</name>
</gene>
<dbReference type="RefSeq" id="WP_197991510.1">
    <property type="nucleotide sequence ID" value="NZ_JACYXC010000001.1"/>
</dbReference>
<dbReference type="SUPFAM" id="SSF46785">
    <property type="entry name" value="Winged helix' DNA-binding domain"/>
    <property type="match status" value="1"/>
</dbReference>
<comment type="caution">
    <text evidence="1">The sequence shown here is derived from an EMBL/GenBank/DDBJ whole genome shotgun (WGS) entry which is preliminary data.</text>
</comment>
<evidence type="ECO:0000313" key="1">
    <source>
        <dbReference type="EMBL" id="MBH5338334.1"/>
    </source>
</evidence>
<name>A0ABS0NSZ3_9ACTN</name>
<accession>A0ABS0NSZ3</accession>
<organism evidence="1 2">
    <name type="scientific">Streptomyces pactum</name>
    <dbReference type="NCBI Taxonomy" id="68249"/>
    <lineage>
        <taxon>Bacteria</taxon>
        <taxon>Bacillati</taxon>
        <taxon>Actinomycetota</taxon>
        <taxon>Actinomycetes</taxon>
        <taxon>Kitasatosporales</taxon>
        <taxon>Streptomycetaceae</taxon>
        <taxon>Streptomyces</taxon>
    </lineage>
</organism>
<evidence type="ECO:0000313" key="2">
    <source>
        <dbReference type="Proteomes" id="UP000807371"/>
    </source>
</evidence>
<dbReference type="EMBL" id="JACYXC010000001">
    <property type="protein sequence ID" value="MBH5338334.1"/>
    <property type="molecule type" value="Genomic_DNA"/>
</dbReference>
<dbReference type="InterPro" id="IPR036388">
    <property type="entry name" value="WH-like_DNA-bd_sf"/>
</dbReference>
<reference evidence="1 2" key="1">
    <citation type="submission" date="2020-09" db="EMBL/GenBank/DDBJ databases">
        <title>Biosynthesis of the nuclear factor of activated T cells inhibitor NFAT-133 and its congeners in Streptomyces pactum.</title>
        <authorList>
            <person name="Zhou W."/>
            <person name="Posri P."/>
            <person name="Abugrain M.E."/>
            <person name="Weisberg A.J."/>
            <person name="Chang J.H."/>
            <person name="Mahmud T."/>
        </authorList>
    </citation>
    <scope>NUCLEOTIDE SEQUENCE [LARGE SCALE GENOMIC DNA]</scope>
    <source>
        <strain evidence="1 2">ATCC 27456</strain>
    </source>
</reference>
<keyword evidence="2" id="KW-1185">Reference proteome</keyword>
<dbReference type="InterPro" id="IPR036390">
    <property type="entry name" value="WH_DNA-bd_sf"/>
</dbReference>